<dbReference type="EMBL" id="HBUE01059252">
    <property type="protein sequence ID" value="CAG6467865.1"/>
    <property type="molecule type" value="Transcribed_RNA"/>
</dbReference>
<dbReference type="EMBL" id="HBUE01235487">
    <property type="protein sequence ID" value="CAG6547000.1"/>
    <property type="molecule type" value="Transcribed_RNA"/>
</dbReference>
<dbReference type="AlphaFoldDB" id="A0A8D8MZV0"/>
<dbReference type="EMBL" id="HBUE01059253">
    <property type="protein sequence ID" value="CAG6467866.1"/>
    <property type="molecule type" value="Transcribed_RNA"/>
</dbReference>
<organism evidence="1">
    <name type="scientific">Culex pipiens</name>
    <name type="common">House mosquito</name>
    <dbReference type="NCBI Taxonomy" id="7175"/>
    <lineage>
        <taxon>Eukaryota</taxon>
        <taxon>Metazoa</taxon>
        <taxon>Ecdysozoa</taxon>
        <taxon>Arthropoda</taxon>
        <taxon>Hexapoda</taxon>
        <taxon>Insecta</taxon>
        <taxon>Pterygota</taxon>
        <taxon>Neoptera</taxon>
        <taxon>Endopterygota</taxon>
        <taxon>Diptera</taxon>
        <taxon>Nematocera</taxon>
        <taxon>Culicoidea</taxon>
        <taxon>Culicidae</taxon>
        <taxon>Culicinae</taxon>
        <taxon>Culicini</taxon>
        <taxon>Culex</taxon>
        <taxon>Culex</taxon>
    </lineage>
</organism>
<accession>A0A8D8MZV0</accession>
<dbReference type="EMBL" id="HBUE01059251">
    <property type="protein sequence ID" value="CAG6467863.1"/>
    <property type="molecule type" value="Transcribed_RNA"/>
</dbReference>
<name>A0A8D8MZV0_CULPI</name>
<protein>
    <submittedName>
        <fullName evidence="1">(northern house mosquito) hypothetical protein</fullName>
    </submittedName>
</protein>
<dbReference type="EMBL" id="HBUE01235485">
    <property type="protein sequence ID" value="CAG6546997.1"/>
    <property type="molecule type" value="Transcribed_RNA"/>
</dbReference>
<evidence type="ECO:0000313" key="1">
    <source>
        <dbReference type="EMBL" id="CAG6546997.1"/>
    </source>
</evidence>
<reference evidence="1" key="1">
    <citation type="submission" date="2021-05" db="EMBL/GenBank/DDBJ databases">
        <authorList>
            <person name="Alioto T."/>
            <person name="Alioto T."/>
            <person name="Gomez Garrido J."/>
        </authorList>
    </citation>
    <scope>NUCLEOTIDE SEQUENCE</scope>
</reference>
<sequence length="101" mass="11397">MCRCIESIIPATSSTFFVEFSIQAYSCLEEMSKWSLVTKNCDDPIGTRPAEPSRTRPRCTRRCTTVRLAEPECTLAVRSCSCRTTTEAYHPHRSSTTLLQS</sequence>
<dbReference type="EMBL" id="HBUE01342396">
    <property type="protein sequence ID" value="CAG6599180.1"/>
    <property type="molecule type" value="Transcribed_RNA"/>
</dbReference>
<dbReference type="EMBL" id="HBUE01342398">
    <property type="protein sequence ID" value="CAG6599183.1"/>
    <property type="molecule type" value="Transcribed_RNA"/>
</dbReference>
<proteinExistence type="predicted"/>